<keyword evidence="2" id="KW-0175">Coiled coil</keyword>
<evidence type="ECO:0000256" key="1">
    <source>
        <dbReference type="PROSITE-ProRule" id="PRU00473"/>
    </source>
</evidence>
<keyword evidence="3" id="KW-1133">Transmembrane helix</keyword>
<sequence length="337" mass="37073">MRRRRSVHNGLDAWPGYVDALSTLLMVIIFVLLVFVLAQAFLSVALNGRQHVLDRLQREMAQLTELLSLERGKSHDLGLSVATLTAQRAQLNAERQQLAAQALALNAEVAKDTGVIASQKASQDKLSADAQAQVNQLNQQLVELEKQLAAITQALDIAQKDVKDRDAKLADLGNKLNLALADKVEELKRYRSEFFERLSKVLANRPGIAVVGDRFVFQSEVLFPPGSADLSKAGADQMKALAQTLKGIGSEIPADVPWVLRVDGHADRQPVNTQHFATNWELSSARAIQVVKLLIAQGVDPRHLAATAFSQYQPLDDAGTPDAFARNRRIELRLTDR</sequence>
<evidence type="ECO:0000256" key="2">
    <source>
        <dbReference type="SAM" id="Coils"/>
    </source>
</evidence>
<dbReference type="PROSITE" id="PS51123">
    <property type="entry name" value="OMPA_2"/>
    <property type="match status" value="1"/>
</dbReference>
<feature type="transmembrane region" description="Helical" evidence="3">
    <location>
        <begin position="20"/>
        <end position="46"/>
    </location>
</feature>
<evidence type="ECO:0000256" key="3">
    <source>
        <dbReference type="SAM" id="Phobius"/>
    </source>
</evidence>
<name>A0A5R9J5D3_9PROT</name>
<keyword evidence="6" id="KW-1185">Reference proteome</keyword>
<dbReference type="OrthoDB" id="9815217at2"/>
<accession>A0A5R9J5D3</accession>
<evidence type="ECO:0000313" key="5">
    <source>
        <dbReference type="EMBL" id="TLU72063.1"/>
    </source>
</evidence>
<dbReference type="RefSeq" id="WP_138326470.1">
    <property type="nucleotide sequence ID" value="NZ_VCDI01000004.1"/>
</dbReference>
<dbReference type="AlphaFoldDB" id="A0A5R9J5D3"/>
<gene>
    <name evidence="5" type="ORF">FE263_13120</name>
</gene>
<dbReference type="InterPro" id="IPR036737">
    <property type="entry name" value="OmpA-like_sf"/>
</dbReference>
<reference evidence="5 6" key="1">
    <citation type="submission" date="2019-05" db="EMBL/GenBank/DDBJ databases">
        <authorList>
            <person name="Pankratov T."/>
            <person name="Grouzdev D."/>
        </authorList>
    </citation>
    <scope>NUCLEOTIDE SEQUENCE [LARGE SCALE GENOMIC DNA]</scope>
    <source>
        <strain evidence="5 6">KEBCLARHB70R</strain>
    </source>
</reference>
<organism evidence="5 6">
    <name type="scientific">Lichenicoccus roseus</name>
    <dbReference type="NCBI Taxonomy" id="2683649"/>
    <lineage>
        <taxon>Bacteria</taxon>
        <taxon>Pseudomonadati</taxon>
        <taxon>Pseudomonadota</taxon>
        <taxon>Alphaproteobacteria</taxon>
        <taxon>Acetobacterales</taxon>
        <taxon>Acetobacteraceae</taxon>
        <taxon>Lichenicoccus</taxon>
    </lineage>
</organism>
<feature type="coiled-coil region" evidence="2">
    <location>
        <begin position="46"/>
        <end position="161"/>
    </location>
</feature>
<dbReference type="InterPro" id="IPR006665">
    <property type="entry name" value="OmpA-like"/>
</dbReference>
<dbReference type="NCBIfam" id="NF006543">
    <property type="entry name" value="PRK09039.1-2"/>
    <property type="match status" value="1"/>
</dbReference>
<dbReference type="Proteomes" id="UP000305654">
    <property type="component" value="Unassembled WGS sequence"/>
</dbReference>
<evidence type="ECO:0000259" key="4">
    <source>
        <dbReference type="PROSITE" id="PS51123"/>
    </source>
</evidence>
<dbReference type="Gene3D" id="1.10.287.1490">
    <property type="match status" value="1"/>
</dbReference>
<dbReference type="GO" id="GO:0016020">
    <property type="term" value="C:membrane"/>
    <property type="evidence" value="ECO:0007669"/>
    <property type="project" value="UniProtKB-UniRule"/>
</dbReference>
<dbReference type="EMBL" id="VCDI01000004">
    <property type="protein sequence ID" value="TLU72063.1"/>
    <property type="molecule type" value="Genomic_DNA"/>
</dbReference>
<dbReference type="Pfam" id="PF00691">
    <property type="entry name" value="OmpA"/>
    <property type="match status" value="1"/>
</dbReference>
<dbReference type="CDD" id="cd07185">
    <property type="entry name" value="OmpA_C-like"/>
    <property type="match status" value="1"/>
</dbReference>
<protein>
    <submittedName>
        <fullName evidence="5">Peptidoglycan-binding protein</fullName>
    </submittedName>
</protein>
<keyword evidence="3" id="KW-0812">Transmembrane</keyword>
<evidence type="ECO:0000313" key="6">
    <source>
        <dbReference type="Proteomes" id="UP000305654"/>
    </source>
</evidence>
<comment type="caution">
    <text evidence="5">The sequence shown here is derived from an EMBL/GenBank/DDBJ whole genome shotgun (WGS) entry which is preliminary data.</text>
</comment>
<dbReference type="PANTHER" id="PTHR30329:SF21">
    <property type="entry name" value="LIPOPROTEIN YIAD-RELATED"/>
    <property type="match status" value="1"/>
</dbReference>
<dbReference type="PANTHER" id="PTHR30329">
    <property type="entry name" value="STATOR ELEMENT OF FLAGELLAR MOTOR COMPLEX"/>
    <property type="match status" value="1"/>
</dbReference>
<proteinExistence type="predicted"/>
<dbReference type="Gene3D" id="3.30.1330.60">
    <property type="entry name" value="OmpA-like domain"/>
    <property type="match status" value="1"/>
</dbReference>
<dbReference type="SUPFAM" id="SSF103088">
    <property type="entry name" value="OmpA-like"/>
    <property type="match status" value="1"/>
</dbReference>
<keyword evidence="1 3" id="KW-0472">Membrane</keyword>
<dbReference type="InterPro" id="IPR050330">
    <property type="entry name" value="Bact_OuterMem_StrucFunc"/>
</dbReference>
<feature type="domain" description="OmpA-like" evidence="4">
    <location>
        <begin position="211"/>
        <end position="337"/>
    </location>
</feature>